<evidence type="ECO:0000313" key="2">
    <source>
        <dbReference type="EMBL" id="GGF24988.1"/>
    </source>
</evidence>
<dbReference type="SUPFAM" id="SSF52980">
    <property type="entry name" value="Restriction endonuclease-like"/>
    <property type="match status" value="1"/>
</dbReference>
<dbReference type="InterPro" id="IPR012296">
    <property type="entry name" value="Nuclease_put_TT1808"/>
</dbReference>
<organism evidence="2 3">
    <name type="scientific">Hymenobacter cavernae</name>
    <dbReference type="NCBI Taxonomy" id="2044852"/>
    <lineage>
        <taxon>Bacteria</taxon>
        <taxon>Pseudomonadati</taxon>
        <taxon>Bacteroidota</taxon>
        <taxon>Cytophagia</taxon>
        <taxon>Cytophagales</taxon>
        <taxon>Hymenobacteraceae</taxon>
        <taxon>Hymenobacter</taxon>
    </lineage>
</organism>
<accession>A0ABQ1UTR4</accession>
<proteinExistence type="predicted"/>
<dbReference type="Pfam" id="PF05685">
    <property type="entry name" value="Uma2"/>
    <property type="match status" value="1"/>
</dbReference>
<dbReference type="Gene3D" id="3.90.1570.10">
    <property type="entry name" value="tt1808, chain A"/>
    <property type="match status" value="1"/>
</dbReference>
<evidence type="ECO:0000259" key="1">
    <source>
        <dbReference type="Pfam" id="PF05685"/>
    </source>
</evidence>
<evidence type="ECO:0000313" key="3">
    <source>
        <dbReference type="Proteomes" id="UP000632273"/>
    </source>
</evidence>
<comment type="caution">
    <text evidence="2">The sequence shown here is derived from an EMBL/GenBank/DDBJ whole genome shotgun (WGS) entry which is preliminary data.</text>
</comment>
<sequence>MPPITHISQLDLNKRYTYADYLTWQLDEWVELIRGRVHRMSPAPKRVHQDITRNLEFSIMQFLRGKTCKMYHAPFDVRLSKSTPNGDATTETVVQPDICVICDPAKLDEKGCLGAPDWIIEIISPGTASHDTKAKFDLYEENKVQEYWIVFPGEKSIATYMLEEGRYQQHGEFYMPGLIPVHTLPGFHVPWEEVFEGV</sequence>
<dbReference type="EMBL" id="BMHT01000008">
    <property type="protein sequence ID" value="GGF24988.1"/>
    <property type="molecule type" value="Genomic_DNA"/>
</dbReference>
<dbReference type="PANTHER" id="PTHR36558">
    <property type="entry name" value="GLR1098 PROTEIN"/>
    <property type="match status" value="1"/>
</dbReference>
<protein>
    <recommendedName>
        <fullName evidence="1">Putative restriction endonuclease domain-containing protein</fullName>
    </recommendedName>
</protein>
<dbReference type="CDD" id="cd06260">
    <property type="entry name" value="DUF820-like"/>
    <property type="match status" value="1"/>
</dbReference>
<feature type="domain" description="Putative restriction endonuclease" evidence="1">
    <location>
        <begin position="20"/>
        <end position="190"/>
    </location>
</feature>
<name>A0ABQ1UTR4_9BACT</name>
<gene>
    <name evidence="2" type="ORF">GCM10011383_40720</name>
</gene>
<dbReference type="RefSeq" id="WP_188815892.1">
    <property type="nucleotide sequence ID" value="NZ_BMHT01000008.1"/>
</dbReference>
<dbReference type="InterPro" id="IPR011335">
    <property type="entry name" value="Restrct_endonuc-II-like"/>
</dbReference>
<dbReference type="InterPro" id="IPR008538">
    <property type="entry name" value="Uma2"/>
</dbReference>
<keyword evidence="3" id="KW-1185">Reference proteome</keyword>
<dbReference type="Proteomes" id="UP000632273">
    <property type="component" value="Unassembled WGS sequence"/>
</dbReference>
<reference evidence="3" key="1">
    <citation type="journal article" date="2019" name="Int. J. Syst. Evol. Microbiol.">
        <title>The Global Catalogue of Microorganisms (GCM) 10K type strain sequencing project: providing services to taxonomists for standard genome sequencing and annotation.</title>
        <authorList>
            <consortium name="The Broad Institute Genomics Platform"/>
            <consortium name="The Broad Institute Genome Sequencing Center for Infectious Disease"/>
            <person name="Wu L."/>
            <person name="Ma J."/>
        </authorList>
    </citation>
    <scope>NUCLEOTIDE SEQUENCE [LARGE SCALE GENOMIC DNA]</scope>
    <source>
        <strain evidence="3">CGMCC 1.15197</strain>
    </source>
</reference>
<dbReference type="PANTHER" id="PTHR36558:SF1">
    <property type="entry name" value="RESTRICTION ENDONUCLEASE DOMAIN-CONTAINING PROTEIN-RELATED"/>
    <property type="match status" value="1"/>
</dbReference>